<dbReference type="GO" id="GO:0003677">
    <property type="term" value="F:DNA binding"/>
    <property type="evidence" value="ECO:0007669"/>
    <property type="project" value="UniProtKB-KW"/>
</dbReference>
<dbReference type="STRING" id="762903.Pedsa_0979"/>
<keyword evidence="2" id="KW-0238">DNA-binding</keyword>
<dbReference type="PANTHER" id="PTHR40661:SF1">
    <property type="entry name" value="HTH CRO_C1-TYPE DOMAIN-CONTAINING PROTEIN"/>
    <property type="match status" value="1"/>
</dbReference>
<organism evidence="5 6">
    <name type="scientific">Pseudopedobacter saltans (strain ATCC 51119 / DSM 12145 / JCM 21818 / CCUG 39354 / LMG 10337 / NBRC 100064 / NCIMB 13643)</name>
    <name type="common">Pedobacter saltans</name>
    <dbReference type="NCBI Taxonomy" id="762903"/>
    <lineage>
        <taxon>Bacteria</taxon>
        <taxon>Pseudomonadati</taxon>
        <taxon>Bacteroidota</taxon>
        <taxon>Sphingobacteriia</taxon>
        <taxon>Sphingobacteriales</taxon>
        <taxon>Sphingobacteriaceae</taxon>
        <taxon>Pseudopedobacter</taxon>
    </lineage>
</organism>
<dbReference type="SUPFAM" id="SSF51306">
    <property type="entry name" value="LexA/Signal peptidase"/>
    <property type="match status" value="1"/>
</dbReference>
<dbReference type="HOGENOM" id="CLU_074799_3_0_10"/>
<accession>F0SAV5</accession>
<name>F0SAV5_PSESL</name>
<dbReference type="InterPro" id="IPR001387">
    <property type="entry name" value="Cro/C1-type_HTH"/>
</dbReference>
<gene>
    <name evidence="5" type="ordered locus">Pedsa_0979</name>
</gene>
<evidence type="ECO:0000256" key="2">
    <source>
        <dbReference type="ARBA" id="ARBA00023125"/>
    </source>
</evidence>
<dbReference type="RefSeq" id="WP_013632050.1">
    <property type="nucleotide sequence ID" value="NC_015177.1"/>
</dbReference>
<protein>
    <submittedName>
        <fullName evidence="5">Peptidase S24/S26A/S26B, conserved region</fullName>
    </submittedName>
</protein>
<keyword evidence="3" id="KW-0804">Transcription</keyword>
<reference evidence="5 6" key="1">
    <citation type="journal article" date="2011" name="Stand. Genomic Sci.">
        <title>Complete genome sequence of the gliding, heparinolytic Pedobacter saltans type strain (113).</title>
        <authorList>
            <person name="Liolios K."/>
            <person name="Sikorski J."/>
            <person name="Lu M."/>
            <person name="Nolan M."/>
            <person name="Lapidus A."/>
            <person name="Lucas S."/>
            <person name="Hammon N."/>
            <person name="Deshpande S."/>
            <person name="Cheng J.F."/>
            <person name="Tapia R."/>
            <person name="Han C."/>
            <person name="Goodwin L."/>
            <person name="Pitluck S."/>
            <person name="Huntemann M."/>
            <person name="Ivanova N."/>
            <person name="Pagani I."/>
            <person name="Mavromatis K."/>
            <person name="Ovchinikova G."/>
            <person name="Pati A."/>
            <person name="Chen A."/>
            <person name="Palaniappan K."/>
            <person name="Land M."/>
            <person name="Hauser L."/>
            <person name="Brambilla E.M."/>
            <person name="Kotsyurbenko O."/>
            <person name="Rohde M."/>
            <person name="Tindall B.J."/>
            <person name="Abt B."/>
            <person name="Goker M."/>
            <person name="Detter J.C."/>
            <person name="Woyke T."/>
            <person name="Bristow J."/>
            <person name="Eisen J.A."/>
            <person name="Markowitz V."/>
            <person name="Hugenholtz P."/>
            <person name="Klenk H.P."/>
            <person name="Kyrpides N.C."/>
        </authorList>
    </citation>
    <scope>NUCLEOTIDE SEQUENCE [LARGE SCALE GENOMIC DNA]</scope>
    <source>
        <strain evidence="6">ATCC 51119 / DSM 12145 / JCM 21818 / LMG 10337 / NBRC 100064 / NCIMB 13643</strain>
    </source>
</reference>
<dbReference type="eggNOG" id="COG2932">
    <property type="taxonomic scope" value="Bacteria"/>
</dbReference>
<evidence type="ECO:0000313" key="6">
    <source>
        <dbReference type="Proteomes" id="UP000000310"/>
    </source>
</evidence>
<keyword evidence="6" id="KW-1185">Reference proteome</keyword>
<dbReference type="KEGG" id="psn:Pedsa_0979"/>
<dbReference type="CDD" id="cd06529">
    <property type="entry name" value="S24_LexA-like"/>
    <property type="match status" value="1"/>
</dbReference>
<dbReference type="PANTHER" id="PTHR40661">
    <property type="match status" value="1"/>
</dbReference>
<dbReference type="Pfam" id="PF00717">
    <property type="entry name" value="Peptidase_S24"/>
    <property type="match status" value="1"/>
</dbReference>
<dbReference type="OrthoDB" id="796548at2"/>
<dbReference type="Gene3D" id="2.10.109.10">
    <property type="entry name" value="Umud Fragment, subunit A"/>
    <property type="match status" value="1"/>
</dbReference>
<evidence type="ECO:0000313" key="5">
    <source>
        <dbReference type="EMBL" id="ADY51550.1"/>
    </source>
</evidence>
<dbReference type="InterPro" id="IPR015927">
    <property type="entry name" value="Peptidase_S24_S26A/B/C"/>
</dbReference>
<proteinExistence type="predicted"/>
<evidence type="ECO:0000259" key="4">
    <source>
        <dbReference type="Pfam" id="PF00717"/>
    </source>
</evidence>
<dbReference type="EMBL" id="CP002545">
    <property type="protein sequence ID" value="ADY51550.1"/>
    <property type="molecule type" value="Genomic_DNA"/>
</dbReference>
<evidence type="ECO:0000256" key="1">
    <source>
        <dbReference type="ARBA" id="ARBA00023015"/>
    </source>
</evidence>
<reference evidence="6" key="2">
    <citation type="submission" date="2011-02" db="EMBL/GenBank/DDBJ databases">
        <title>The complete genome of Pedobacter saltans DSM 12145.</title>
        <authorList>
            <consortium name="US DOE Joint Genome Institute (JGI-PGF)"/>
            <person name="Lucas S."/>
            <person name="Copeland A."/>
            <person name="Lapidus A."/>
            <person name="Bruce D."/>
            <person name="Goodwin L."/>
            <person name="Pitluck S."/>
            <person name="Kyrpides N."/>
            <person name="Mavromatis K."/>
            <person name="Pagani I."/>
            <person name="Ivanova N."/>
            <person name="Ovchinnikova G."/>
            <person name="Lu M."/>
            <person name="Detter J.C."/>
            <person name="Han C."/>
            <person name="Land M."/>
            <person name="Hauser L."/>
            <person name="Markowitz V."/>
            <person name="Cheng J.-F."/>
            <person name="Hugenholtz P."/>
            <person name="Woyke T."/>
            <person name="Wu D."/>
            <person name="Tindall B."/>
            <person name="Pomrenke H.G."/>
            <person name="Brambilla E."/>
            <person name="Klenk H.-P."/>
            <person name="Eisen J.A."/>
        </authorList>
    </citation>
    <scope>NUCLEOTIDE SEQUENCE [LARGE SCALE GENOMIC DNA]</scope>
    <source>
        <strain evidence="6">ATCC 51119 / DSM 12145 / JCM 21818 / LMG 10337 / NBRC 100064 / NCIMB 13643</strain>
    </source>
</reference>
<sequence length="229" mass="26117">MGTLERIKQFIDSKGITNQKFEKEVGFSNGAFSSQLKNNRTIGVDKLENILKKYPELNPIWALTGNGDMLNMESLSEDNIVTYGEKDKKREIQNIPLYSITASASILELFSDHNRTIPIDYIRIPNLPKCDGAIYITGDSMYPLLKSGDMVFYKNILNKDNIIWGEMYVLYIDNDGDEYFFTKYLQKSERPGYVKCVSQNQHHQPVEFPIGSIKALAIVKASLRVNSQI</sequence>
<dbReference type="InterPro" id="IPR039418">
    <property type="entry name" value="LexA-like"/>
</dbReference>
<feature type="domain" description="Peptidase S24/S26A/S26B/S26C" evidence="4">
    <location>
        <begin position="103"/>
        <end position="216"/>
    </location>
</feature>
<dbReference type="CDD" id="cd00093">
    <property type="entry name" value="HTH_XRE"/>
    <property type="match status" value="1"/>
</dbReference>
<dbReference type="InterPro" id="IPR036286">
    <property type="entry name" value="LexA/Signal_pep-like_sf"/>
</dbReference>
<evidence type="ECO:0000256" key="3">
    <source>
        <dbReference type="ARBA" id="ARBA00023163"/>
    </source>
</evidence>
<keyword evidence="1" id="KW-0805">Transcription regulation</keyword>
<dbReference type="AlphaFoldDB" id="F0SAV5"/>
<dbReference type="Proteomes" id="UP000000310">
    <property type="component" value="Chromosome"/>
</dbReference>